<gene>
    <name evidence="7" type="primary">yojK</name>
    <name evidence="7" type="ORF">AK812_SmicGene8991</name>
</gene>
<dbReference type="Gene3D" id="3.40.50.150">
    <property type="entry name" value="Vaccinia Virus protein VP39"/>
    <property type="match status" value="1"/>
</dbReference>
<reference evidence="7 8" key="1">
    <citation type="submission" date="2016-02" db="EMBL/GenBank/DDBJ databases">
        <title>Genome analysis of coral dinoflagellate symbionts highlights evolutionary adaptations to a symbiotic lifestyle.</title>
        <authorList>
            <person name="Aranda M."/>
            <person name="Li Y."/>
            <person name="Liew Y.J."/>
            <person name="Baumgarten S."/>
            <person name="Simakov O."/>
            <person name="Wilson M."/>
            <person name="Piel J."/>
            <person name="Ashoor H."/>
            <person name="Bougouffa S."/>
            <person name="Bajic V.B."/>
            <person name="Ryu T."/>
            <person name="Ravasi T."/>
            <person name="Bayer T."/>
            <person name="Micklem G."/>
            <person name="Kim H."/>
            <person name="Bhak J."/>
            <person name="Lajeunesse T.C."/>
            <person name="Voolstra C.R."/>
        </authorList>
    </citation>
    <scope>NUCLEOTIDE SEQUENCE [LARGE SCALE GENOMIC DNA]</scope>
    <source>
        <strain evidence="7 8">CCMP2467</strain>
    </source>
</reference>
<feature type="domain" description="OTU" evidence="6">
    <location>
        <begin position="1861"/>
        <end position="1981"/>
    </location>
</feature>
<evidence type="ECO:0000256" key="4">
    <source>
        <dbReference type="SAM" id="Coils"/>
    </source>
</evidence>
<dbReference type="PROSITE" id="PS50802">
    <property type="entry name" value="OTU"/>
    <property type="match status" value="1"/>
</dbReference>
<dbReference type="Pfam" id="PF00891">
    <property type="entry name" value="Methyltransf_2"/>
    <property type="match status" value="1"/>
</dbReference>
<dbReference type="InterPro" id="IPR028926">
    <property type="entry name" value="CEP76-C2"/>
</dbReference>
<keyword evidence="2 7" id="KW-0808">Transferase</keyword>
<dbReference type="Pfam" id="PF02338">
    <property type="entry name" value="OTU"/>
    <property type="match status" value="1"/>
</dbReference>
<dbReference type="InterPro" id="IPR038765">
    <property type="entry name" value="Papain-like_cys_pep_sf"/>
</dbReference>
<keyword evidence="1" id="KW-0489">Methyltransferase</keyword>
<feature type="region of interest" description="Disordered" evidence="5">
    <location>
        <begin position="3231"/>
        <end position="3257"/>
    </location>
</feature>
<dbReference type="OrthoDB" id="5835829at2759"/>
<comment type="caution">
    <text evidence="7">The sequence shown here is derived from an EMBL/GenBank/DDBJ whole genome shotgun (WGS) entry which is preliminary data.</text>
</comment>
<accession>A0A1Q9EJM3</accession>
<dbReference type="InterPro" id="IPR036388">
    <property type="entry name" value="WH-like_DNA-bd_sf"/>
</dbReference>
<dbReference type="Gene3D" id="1.10.10.10">
    <property type="entry name" value="Winged helix-like DNA-binding domain superfamily/Winged helix DNA-binding domain"/>
    <property type="match status" value="1"/>
</dbReference>
<dbReference type="Pfam" id="PF00201">
    <property type="entry name" value="UDPGT"/>
    <property type="match status" value="1"/>
</dbReference>
<dbReference type="InterPro" id="IPR016461">
    <property type="entry name" value="COMT-like"/>
</dbReference>
<dbReference type="InterPro" id="IPR050426">
    <property type="entry name" value="Glycosyltransferase_28"/>
</dbReference>
<feature type="region of interest" description="Disordered" evidence="5">
    <location>
        <begin position="2177"/>
        <end position="2201"/>
    </location>
</feature>
<sequence>MPFPRWRLTPSCGTATAVTYLDDRNVVVHTTLSSFAPSSSARTGLVGLGLEENVGKQKFLPRGSAAAQEVGQSRAVAVVHTLRILGVDFRTRIDGKNRPTYQDRLSEARKRLGRIGCLPVSFMAKCQFLRQLVVPVAVWGTWLVYGWASTWKQLQQRLLGVLYRGKSPASPDLRALMQGHSLDFQVMADYQTISMWAKLAQLGRARWQLSAVRGTWQYAVAARLKSMGWHMQPDSSWTHQAVPGQCIRWARNLQIDRIKHLLREAWRFERFAAWKASGRLDAVAAANATFQPARVKPAWQLWNAACAHRRAVLTAAVISPARLQANRSGAAVQWCPFCKEGYAPTWDHCAWSCAHFGASRLAVPGDNMQRRYVECPVCWICTGFLPSAGSFIGTDGYFGLGFYNKASAREAPAPRPELQAEVDWETLEEGPLFDDVAAKDAEQLGKASKPPASGGVAAKGFEASEAIGQRRRREPEVAARSVLPCAQGSQLHRAVTWAQVVFVFCQTIMYQYLWLHFLLWPAVAALRDGKVFQRAEGRMVPSVVNNALREVLRQSQNAAQQAKQVKAKATASREVARQRELEAKNKTQETEEMLEQLTSQKQMLVAKQRQVNLLMSTKNESQEAWRVESMELANLQANLTREEGQYAELQKRVQKEIARLTDQQLAADKRLRELQAAYEKKQEKVDRLREEAVSRGGIARNASQEADVVQANLAEAEGLVTKHRRLAEASEKVFLQAKMDLDHAERLCLDSEHEVAEKDELKMRVLAARDSLQAFYNSMDNLTLLLEAKVMDPEAHAHELLRAEPRTATALHAYNDMTASFRRLFVKSKETYEVVAGSIPEIESNAEAALKLLCDPFEAIEEESLRTSNGTYFDEKCGSGLWRYLKVERSAFPNLDETTARQEATDPVATQASASQEVKAIDQRGAAESTPQSPRMSLPPLPMPTAEPDEPEMGLPPPPLERMPSKTTPLPDDMDLPSPQIVAADKEVRKVLRDVEKKVLRPVGLKSFALEQGRNRQKDAKESIAATQPCPMPARVNWMFVRCRVQLSVVPSPLLGPWTNELMEALKSLIRDKLRGNPTVARILEERADFFCGCAVVPFGLTWVPLVTVGLWELRGLRFAGDGGEDGSARSVCFPLLFSMRHLRWLGAIVQLLGPLNERAGRGLVSEDVTPLMFRGSVQLCALRGRGRVRWIAVWPRHACALRVFKAKSLCGADAAAYNFSPSGDGGGFASPCAVHGSSDADVIMNVFVADAVAGGRAAETPLVQEFGGGCAAGGALARDFRGRCAAGGALAQGAGGGSADAFAACGCSSGADVIMNVFVADAVAGGRAAGTPLVQDFGGGCADGGVLAQEFGGGFVAGGALAQGVGGGSADARAGFDCDAQVDPLRGGSGGSSATRRKRTERLLHGLHSLLEDWGNEDENDQGADDGSEALFHQLEQLLWARPADPFRALQRLLQQWTGERGATTSAEWAAPSAPRWRHRRAVQADAWQDPSSSWNGGGCAGANEAWWGEESSTSRWGEELSAATRPAAHSCCATAAAKGSGKGRGADKDKGSGVNGPMRAADWCPRAADWDHGAVVVSTIDEVWEDHTLDYVVYPKTAGELERFRTLVQSSENAPDITFVLLKGDGALEAGRQEFAEVEWTEARVPGTWRNNLRVASVWMAQCSPEAPSLRPTVIKPKAPVVQSTSVLRVHSDWVYCVRRERRRVASDAELAKPRTLRRAVRCVGKAKVAKGATAWTFRATMPADTDFLSIDLDGDVIEFSRLGRDTHHARDRALPLEIKQVFTGRRKQQTKPALSKAVASAQETQDGRENMTVDGGGDRLRLDDGKSLPGQGPDDATAKRPKTGSTPVSTGPHIPGGMKLIDNVGQGDCLVLAVSEALVAQGRSRRSAADLRNLRVTHLRKHEATYSAFWRGDAPNAEQSDIKSQGFVEYLRLIGRDHAWGGSIELVALASTLNQPILVVRPLDGEFDIRVFGPANSKATPLTLWLSRPSWEILLERGLDLTNRAPPTLGRRTAPRSDVGSVDAADLPPVPGEAAVDPETPGPSAWALCQKRYRDNPLTVGGKIPTFDRPHCDYAYSNASRDVVSAARRQHLTRWHDGDGLPGPIRAVTGAFRGLSAAEVRDDAFDWKCPASRFGLDRQPGHWMTQADLDEACVSTHRHEKHPSFSDKQWQALAAAQAQRRRRSRRRARVVQAANRKVAKRVHGTSSAEYDGYQTLLWPVLTADRSRPRPKRVVWKQAWSCLSCHRLPTFREDASLKAHRCCKYPPKNGLHKARSRRFSKAVRFLRKSLHGLPAEMLASRLADAEAALRRSDPSCAKGSGHGGAYACGLQGEDQSSYKAELDGLRLCLQGLRQAGVPGRAVIAVDCKAAIDAWKGHGCLVFYLTLFQSLKVQLRSLGIEVDVIWVPSHGKPTPVGWRGSDSVSLQRLRSINERADGAASRLTRRRATGSLRQRCLRAREEAVRWEIRALTLAENVAEEWDAPELQEDPAALQRYLEERGVIEDIYAELETSLLKPEVPSKILQPVPPPEAFRCGVSLRPSERNPFGTMRALPKPFQLSSHPLIASDRRRISSSVMVQHIVFVNIPSAGHMNPTLPVVAELRSRGVAVTYFVPPQMRQVVEAAGATWQLLEEFKVLNEEQKAKYVPEGMPPEDYEFPIFLMPVAASQLPGLISQLKSLSPPVTAIVHDPFLPHALVAAHVLGVPAVSTLTMPGPGVIARPAEVTAKWESNEVVRRARREIQEMYGVDVFRFGGLMEFYSPQRSIVTTIDGLFVPPAAGMQRERFGNFPFTCVGPLLDTKVKRVSHPSACDAEPKPSSGFPWDVIESALAAPKRLVLISLGTVANSHFWDEKFGAQALNNGLENCTGKEIIQHVFRTAFEALREEEDLLVVLVVGCQPDVLEGLPAPPSNFIVRETVPQIELLPKCHAFLSHCGANSMHEALRFGIPLVGVPLFGDQVPNSQSVAEAGAGVAFVRPLKTLSSSALHSSIRQLVDVAPGNPFRQAAQGLSDRMRSAGGVARATDVILETAMARQSVIAGEYTTVGTVEPGSWQLCLRLLEGKAFLDYLDDADAAGRELLWQVSFGATRLRSRAVPSGVCLRWDEALFLKLPDAASRNGLLLHAAPVHLVLVCRGGSGSGEDPPWDWGAGTLVSSHRLEWRNCLTASGPQKMTVELQGVGRRHQLSVGVLHAELELRPHGAASSVLPEMAVAAQLRSEEQRRAEVMRRSFEDPYPHYLNDDDDKDDGDDPDGELPLPAGGKLRGTVTCWANFGRPPPRLAMFHICCGPKLDSDCHDVDLDSLAYGFMASQALFAALELGVFDYLAKGPQSVSDLAEGCGVPCNRLQTLLTALVAAKCLRRDESQLYSNSPNVQKFMVSTSKAYYGDYFKHQVGGLFYARMGQLAKVLRGEEVLDYSQWFSDPTVASLYTSAQHNGSLATAKSLFRKVSLATTGRMLDVGGGSGAFSLQAAQMNPELRATVLDLPEVCRVGRSLMEQAASPEKSRVGFKELDATSPAWPVKAESQDLALMSYLCGSVPEDVIAQLFQNAFRVLRSGGRLVVHDFMVDDTRDGPTLGAYWALQHVTVNPTGLGLAPCDISSRMKAAGFDHVEVFDMIAGMTKVVLATKP</sequence>
<dbReference type="Proteomes" id="UP000186817">
    <property type="component" value="Unassembled WGS sequence"/>
</dbReference>
<dbReference type="InterPro" id="IPR036390">
    <property type="entry name" value="WH_DNA-bd_sf"/>
</dbReference>
<dbReference type="InterPro" id="IPR012967">
    <property type="entry name" value="COMT_dimerisation"/>
</dbReference>
<dbReference type="CDD" id="cd22744">
    <property type="entry name" value="OTU"/>
    <property type="match status" value="1"/>
</dbReference>
<dbReference type="SUPFAM" id="SSF53756">
    <property type="entry name" value="UDP-Glycosyltransferase/glycogen phosphorylase"/>
    <property type="match status" value="1"/>
</dbReference>
<dbReference type="SUPFAM" id="SSF46785">
    <property type="entry name" value="Winged helix' DNA-binding domain"/>
    <property type="match status" value="1"/>
</dbReference>
<evidence type="ECO:0000256" key="3">
    <source>
        <dbReference type="ARBA" id="ARBA00022691"/>
    </source>
</evidence>
<dbReference type="PANTHER" id="PTHR48050:SF13">
    <property type="entry name" value="STEROL 3-BETA-GLUCOSYLTRANSFERASE UGT80A2"/>
    <property type="match status" value="1"/>
</dbReference>
<evidence type="ECO:0000259" key="6">
    <source>
        <dbReference type="PROSITE" id="PS50802"/>
    </source>
</evidence>
<dbReference type="GO" id="GO:0032259">
    <property type="term" value="P:methylation"/>
    <property type="evidence" value="ECO:0007669"/>
    <property type="project" value="UniProtKB-KW"/>
</dbReference>
<dbReference type="Gene3D" id="3.40.50.2000">
    <property type="entry name" value="Glycogen Phosphorylase B"/>
    <property type="match status" value="2"/>
</dbReference>
<dbReference type="SUPFAM" id="SSF53335">
    <property type="entry name" value="S-adenosyl-L-methionine-dependent methyltransferases"/>
    <property type="match status" value="1"/>
</dbReference>
<evidence type="ECO:0000313" key="8">
    <source>
        <dbReference type="Proteomes" id="UP000186817"/>
    </source>
</evidence>
<feature type="region of interest" description="Disordered" evidence="5">
    <location>
        <begin position="1787"/>
        <end position="1859"/>
    </location>
</feature>
<protein>
    <submittedName>
        <fullName evidence="7">Putative UDP-glucosyltransferase YojK</fullName>
    </submittedName>
</protein>
<organism evidence="7 8">
    <name type="scientific">Symbiodinium microadriaticum</name>
    <name type="common">Dinoflagellate</name>
    <name type="synonym">Zooxanthella microadriatica</name>
    <dbReference type="NCBI Taxonomy" id="2951"/>
    <lineage>
        <taxon>Eukaryota</taxon>
        <taxon>Sar</taxon>
        <taxon>Alveolata</taxon>
        <taxon>Dinophyceae</taxon>
        <taxon>Suessiales</taxon>
        <taxon>Symbiodiniaceae</taxon>
        <taxon>Symbiodinium</taxon>
    </lineage>
</organism>
<dbReference type="CDD" id="cd02440">
    <property type="entry name" value="AdoMet_MTases"/>
    <property type="match status" value="1"/>
</dbReference>
<feature type="coiled-coil region" evidence="4">
    <location>
        <begin position="545"/>
        <end position="607"/>
    </location>
</feature>
<dbReference type="PROSITE" id="PS51683">
    <property type="entry name" value="SAM_OMT_II"/>
    <property type="match status" value="1"/>
</dbReference>
<proteinExistence type="predicted"/>
<dbReference type="Pfam" id="PF08100">
    <property type="entry name" value="Dimerisation"/>
    <property type="match status" value="1"/>
</dbReference>
<dbReference type="EMBL" id="LSRX01000135">
    <property type="protein sequence ID" value="OLQ07620.1"/>
    <property type="molecule type" value="Genomic_DNA"/>
</dbReference>
<dbReference type="InterPro" id="IPR003323">
    <property type="entry name" value="OTU_dom"/>
</dbReference>
<dbReference type="InterPro" id="IPR002213">
    <property type="entry name" value="UDP_glucos_trans"/>
</dbReference>
<evidence type="ECO:0000313" key="7">
    <source>
        <dbReference type="EMBL" id="OLQ07620.1"/>
    </source>
</evidence>
<feature type="region of interest" description="Disordered" evidence="5">
    <location>
        <begin position="896"/>
        <end position="977"/>
    </location>
</feature>
<dbReference type="PANTHER" id="PTHR48050">
    <property type="entry name" value="STEROL 3-BETA-GLUCOSYLTRANSFERASE"/>
    <property type="match status" value="1"/>
</dbReference>
<name>A0A1Q9EJM3_SYMMI</name>
<keyword evidence="3" id="KW-0949">S-adenosyl-L-methionine</keyword>
<dbReference type="GO" id="GO:0008194">
    <property type="term" value="F:UDP-glycosyltransferase activity"/>
    <property type="evidence" value="ECO:0007669"/>
    <property type="project" value="InterPro"/>
</dbReference>
<feature type="compositionally biased region" description="Acidic residues" evidence="5">
    <location>
        <begin position="3239"/>
        <end position="3251"/>
    </location>
</feature>
<dbReference type="Pfam" id="PF15627">
    <property type="entry name" value="CEP76-C2"/>
    <property type="match status" value="1"/>
</dbReference>
<dbReference type="GO" id="GO:0046983">
    <property type="term" value="F:protein dimerization activity"/>
    <property type="evidence" value="ECO:0007669"/>
    <property type="project" value="InterPro"/>
</dbReference>
<dbReference type="InterPro" id="IPR029063">
    <property type="entry name" value="SAM-dependent_MTases_sf"/>
</dbReference>
<feature type="compositionally biased region" description="Basic and acidic residues" evidence="5">
    <location>
        <begin position="1808"/>
        <end position="1829"/>
    </location>
</feature>
<feature type="compositionally biased region" description="Basic residues" evidence="5">
    <location>
        <begin position="2182"/>
        <end position="2192"/>
    </location>
</feature>
<keyword evidence="4" id="KW-0175">Coiled coil</keyword>
<keyword evidence="8" id="KW-1185">Reference proteome</keyword>
<evidence type="ECO:0000256" key="1">
    <source>
        <dbReference type="ARBA" id="ARBA00022603"/>
    </source>
</evidence>
<feature type="coiled-coil region" evidence="4">
    <location>
        <begin position="632"/>
        <end position="719"/>
    </location>
</feature>
<dbReference type="InterPro" id="IPR001077">
    <property type="entry name" value="COMT_C"/>
</dbReference>
<dbReference type="SUPFAM" id="SSF54001">
    <property type="entry name" value="Cysteine proteinases"/>
    <property type="match status" value="1"/>
</dbReference>
<dbReference type="CDD" id="cd03784">
    <property type="entry name" value="GT1_Gtf-like"/>
    <property type="match status" value="1"/>
</dbReference>
<dbReference type="GO" id="GO:0008171">
    <property type="term" value="F:O-methyltransferase activity"/>
    <property type="evidence" value="ECO:0007669"/>
    <property type="project" value="InterPro"/>
</dbReference>
<dbReference type="Gene3D" id="3.90.70.80">
    <property type="match status" value="1"/>
</dbReference>
<evidence type="ECO:0000256" key="2">
    <source>
        <dbReference type="ARBA" id="ARBA00022679"/>
    </source>
</evidence>
<evidence type="ECO:0000256" key="5">
    <source>
        <dbReference type="SAM" id="MobiDB-lite"/>
    </source>
</evidence>
<feature type="region of interest" description="Disordered" evidence="5">
    <location>
        <begin position="2007"/>
        <end position="2029"/>
    </location>
</feature>